<gene>
    <name evidence="2" type="primary">mshA_3</name>
    <name evidence="2" type="ORF">NCTC11190_02089</name>
</gene>
<dbReference type="EC" id="2.4.1.250" evidence="2"/>
<proteinExistence type="predicted"/>
<dbReference type="Proteomes" id="UP000255233">
    <property type="component" value="Unassembled WGS sequence"/>
</dbReference>
<evidence type="ECO:0000256" key="1">
    <source>
        <dbReference type="ARBA" id="ARBA00022679"/>
    </source>
</evidence>
<dbReference type="GO" id="GO:0102710">
    <property type="term" value="F:D-inositol-3-phosphate glycosyltransferase activity"/>
    <property type="evidence" value="ECO:0007669"/>
    <property type="project" value="UniProtKB-EC"/>
</dbReference>
<protein>
    <submittedName>
        <fullName evidence="2">D-inositol-3-phosphate glycosyltransferase</fullName>
        <ecNumber evidence="2">2.4.1.250</ecNumber>
    </submittedName>
</protein>
<name>A0A379MW35_9BACT</name>
<dbReference type="PANTHER" id="PTHR46401:SF2">
    <property type="entry name" value="GLYCOSYLTRANSFERASE WBBK-RELATED"/>
    <property type="match status" value="1"/>
</dbReference>
<evidence type="ECO:0000313" key="2">
    <source>
        <dbReference type="EMBL" id="SUE34852.1"/>
    </source>
</evidence>
<reference evidence="2 3" key="1">
    <citation type="submission" date="2018-06" db="EMBL/GenBank/DDBJ databases">
        <authorList>
            <consortium name="Pathogen Informatics"/>
            <person name="Doyle S."/>
        </authorList>
    </citation>
    <scope>NUCLEOTIDE SEQUENCE [LARGE SCALE GENOMIC DNA]</scope>
    <source>
        <strain evidence="2 3">NCTC11190</strain>
    </source>
</reference>
<dbReference type="EMBL" id="UGVL01000001">
    <property type="protein sequence ID" value="SUE34852.1"/>
    <property type="molecule type" value="Genomic_DNA"/>
</dbReference>
<keyword evidence="3" id="KW-1185">Reference proteome</keyword>
<evidence type="ECO:0000313" key="3">
    <source>
        <dbReference type="Proteomes" id="UP000255233"/>
    </source>
</evidence>
<dbReference type="RefSeq" id="WP_027291355.1">
    <property type="nucleotide sequence ID" value="NZ_CALVFX010000006.1"/>
</dbReference>
<dbReference type="STRING" id="880526.GCA_000427365_01729"/>
<dbReference type="Pfam" id="PF13692">
    <property type="entry name" value="Glyco_trans_1_4"/>
    <property type="match status" value="1"/>
</dbReference>
<keyword evidence="1 2" id="KW-0808">Transferase</keyword>
<dbReference type="OrthoDB" id="9801609at2"/>
<sequence>MIEEPGTIVVNATALDGSGALTVLRQFLAAVPENDRIEWIVFISPDIEIESPRATVRLVPVKGVKPMIQRLKWDMFGVRRWLRREGIKPAAAISLQNTGFRTGYNIPNYIYYHQSITLTPYRWSLFKKSERKLWFYKNVYPIVIRLFLNRRTRIFVQLEYIKERFARKFRISSNRIYVISPLIHLPVANDIPPMDLPQDTINLFYPATAFSYKNHSVVIDALNRIKSRKFVLWLTVPEGTFAFAGERVREVGVLSFDKMVSMYAAVDAVVFPSYIETYGLPLLEAAALGVPVIAADLPYAREVLDGYAGGTFVEYSNADEWAAAIGKISKKRRFPPFEPERKASWDRLFAIITHKC</sequence>
<dbReference type="GO" id="GO:0009103">
    <property type="term" value="P:lipopolysaccharide biosynthetic process"/>
    <property type="evidence" value="ECO:0007669"/>
    <property type="project" value="TreeGrafter"/>
</dbReference>
<dbReference type="Gene3D" id="3.40.50.2000">
    <property type="entry name" value="Glycogen Phosphorylase B"/>
    <property type="match status" value="1"/>
</dbReference>
<organism evidence="2 3">
    <name type="scientific">Rikenella microfusus</name>
    <dbReference type="NCBI Taxonomy" id="28139"/>
    <lineage>
        <taxon>Bacteria</taxon>
        <taxon>Pseudomonadati</taxon>
        <taxon>Bacteroidota</taxon>
        <taxon>Bacteroidia</taxon>
        <taxon>Bacteroidales</taxon>
        <taxon>Rikenellaceae</taxon>
        <taxon>Rikenella</taxon>
    </lineage>
</organism>
<dbReference type="PANTHER" id="PTHR46401">
    <property type="entry name" value="GLYCOSYLTRANSFERASE WBBK-RELATED"/>
    <property type="match status" value="1"/>
</dbReference>
<dbReference type="AlphaFoldDB" id="A0A379MW35"/>
<keyword evidence="2" id="KW-0328">Glycosyltransferase</keyword>
<accession>A0A379MW35</accession>
<dbReference type="SUPFAM" id="SSF53756">
    <property type="entry name" value="UDP-Glycosyltransferase/glycogen phosphorylase"/>
    <property type="match status" value="1"/>
</dbReference>